<dbReference type="Proteomes" id="UP001596242">
    <property type="component" value="Unassembled WGS sequence"/>
</dbReference>
<keyword evidence="1" id="KW-0808">Transferase</keyword>
<dbReference type="RefSeq" id="WP_386397788.1">
    <property type="nucleotide sequence ID" value="NZ_JBHSPT010000035.1"/>
</dbReference>
<sequence>MTVTATPRPTGHPGYSETLPRDPESAAVARRLVRTALATWGLEDRIDDAMVVITELVSNAVDHGRLASIRVIVSRPSEHRVRLGVVDRSKVVPAMRTDSNGDQVRGRGLVLVDSLTGRWGTDPYRWGKQVWGELKCEPSQ</sequence>
<dbReference type="InterPro" id="IPR036890">
    <property type="entry name" value="HATPase_C_sf"/>
</dbReference>
<keyword evidence="5" id="KW-1185">Reference proteome</keyword>
<organism evidence="4 5">
    <name type="scientific">Streptomyces pratens</name>
    <dbReference type="NCBI Taxonomy" id="887456"/>
    <lineage>
        <taxon>Bacteria</taxon>
        <taxon>Bacillati</taxon>
        <taxon>Actinomycetota</taxon>
        <taxon>Actinomycetes</taxon>
        <taxon>Kitasatosporales</taxon>
        <taxon>Streptomycetaceae</taxon>
        <taxon>Streptomyces</taxon>
    </lineage>
</organism>
<dbReference type="EMBL" id="JBHSPT010000035">
    <property type="protein sequence ID" value="MFC6056920.1"/>
    <property type="molecule type" value="Genomic_DNA"/>
</dbReference>
<dbReference type="PANTHER" id="PTHR35526:SF3">
    <property type="entry name" value="ANTI-SIGMA-F FACTOR RSBW"/>
    <property type="match status" value="1"/>
</dbReference>
<feature type="domain" description="Histidine kinase/HSP90-like ATPase" evidence="3">
    <location>
        <begin position="20"/>
        <end position="116"/>
    </location>
</feature>
<gene>
    <name evidence="4" type="ORF">ACFP50_16015</name>
</gene>
<comment type="caution">
    <text evidence="4">The sequence shown here is derived from an EMBL/GenBank/DDBJ whole genome shotgun (WGS) entry which is preliminary data.</text>
</comment>
<reference evidence="5" key="1">
    <citation type="journal article" date="2019" name="Int. J. Syst. Evol. Microbiol.">
        <title>The Global Catalogue of Microorganisms (GCM) 10K type strain sequencing project: providing services to taxonomists for standard genome sequencing and annotation.</title>
        <authorList>
            <consortium name="The Broad Institute Genomics Platform"/>
            <consortium name="The Broad Institute Genome Sequencing Center for Infectious Disease"/>
            <person name="Wu L."/>
            <person name="Ma J."/>
        </authorList>
    </citation>
    <scope>NUCLEOTIDE SEQUENCE [LARGE SCALE GENOMIC DNA]</scope>
    <source>
        <strain evidence="5">JCM 12763</strain>
    </source>
</reference>
<dbReference type="GO" id="GO:0005524">
    <property type="term" value="F:ATP binding"/>
    <property type="evidence" value="ECO:0007669"/>
    <property type="project" value="UniProtKB-KW"/>
</dbReference>
<keyword evidence="4" id="KW-0547">Nucleotide-binding</keyword>
<accession>A0ABW1LZP8</accession>
<keyword evidence="4" id="KW-0067">ATP-binding</keyword>
<protein>
    <submittedName>
        <fullName evidence="4">ATP-binding protein</fullName>
    </submittedName>
</protein>
<keyword evidence="1" id="KW-0418">Kinase</keyword>
<evidence type="ECO:0000313" key="4">
    <source>
        <dbReference type="EMBL" id="MFC6056920.1"/>
    </source>
</evidence>
<keyword evidence="1" id="KW-0723">Serine/threonine-protein kinase</keyword>
<evidence type="ECO:0000313" key="5">
    <source>
        <dbReference type="Proteomes" id="UP001596242"/>
    </source>
</evidence>
<dbReference type="InterPro" id="IPR050267">
    <property type="entry name" value="Anti-sigma-factor_SerPK"/>
</dbReference>
<feature type="region of interest" description="Disordered" evidence="2">
    <location>
        <begin position="1"/>
        <end position="23"/>
    </location>
</feature>
<proteinExistence type="predicted"/>
<dbReference type="InterPro" id="IPR003594">
    <property type="entry name" value="HATPase_dom"/>
</dbReference>
<dbReference type="CDD" id="cd16936">
    <property type="entry name" value="HATPase_RsbW-like"/>
    <property type="match status" value="1"/>
</dbReference>
<evidence type="ECO:0000256" key="1">
    <source>
        <dbReference type="ARBA" id="ARBA00022527"/>
    </source>
</evidence>
<dbReference type="Pfam" id="PF13581">
    <property type="entry name" value="HATPase_c_2"/>
    <property type="match status" value="1"/>
</dbReference>
<evidence type="ECO:0000259" key="3">
    <source>
        <dbReference type="Pfam" id="PF13581"/>
    </source>
</evidence>
<evidence type="ECO:0000256" key="2">
    <source>
        <dbReference type="SAM" id="MobiDB-lite"/>
    </source>
</evidence>
<dbReference type="Gene3D" id="3.30.565.10">
    <property type="entry name" value="Histidine kinase-like ATPase, C-terminal domain"/>
    <property type="match status" value="1"/>
</dbReference>
<dbReference type="PANTHER" id="PTHR35526">
    <property type="entry name" value="ANTI-SIGMA-F FACTOR RSBW-RELATED"/>
    <property type="match status" value="1"/>
</dbReference>
<dbReference type="SUPFAM" id="SSF55874">
    <property type="entry name" value="ATPase domain of HSP90 chaperone/DNA topoisomerase II/histidine kinase"/>
    <property type="match status" value="1"/>
</dbReference>
<name>A0ABW1LZP8_9ACTN</name>